<evidence type="ECO:0000256" key="6">
    <source>
        <dbReference type="ARBA" id="ARBA00023136"/>
    </source>
</evidence>
<evidence type="ECO:0000256" key="8">
    <source>
        <dbReference type="ARBA" id="ARBA00029447"/>
    </source>
</evidence>
<comment type="similarity">
    <text evidence="8">Belongs to the methyl-accepting chemotaxis (MCP) protein family.</text>
</comment>
<sequence>MTMKTIGKKLTASILALVTIISIAIGGISYYSSATSLEREVEANLQSRATDVALYMEEVFERFQAEIEGVAMHEPLRQLRIEDLNKTNTYLENLLADYPDYLAFGIVDGQGIAHYTDDTTADLADRNYIQRALTGETTISDIVISRVTNEPALMLATPIETVSGQTALLIARVNGYVLTDIIERIAVGETGYSFILNNEGTTQAHLNREEVKTQANYAGEEHALSDVVRVFLENDSGFLSYIDGAGSERLSGYYTLSNGWVMIVTASADEVLSSLTYLKWNTIILIGIFLMVGTAFSMWIARSLSRPIHELVRVSEQLGNGDFTASIPKKYTERQDELGTLATSLATTSQSMRYMISEVTNHAMDIESASQQLQRAIDDVTTGTTRMSDSMYEVGENARTQATMAEEGAQAMEQMTMGIQQVAEVSNTVSSHTQEIQQQITTGYEGVSHTIDQMTAIQQSTNDELQLIQNLEEKSQEISTISKMISDISDQTNLLALNASIEAARAGEAGKSFAVVADEVRKLSEQTATSATQINELIQNMQQYTIKVVTAAQHSSVNVNSGIASIHKVEANFAGIVASATYISQELEVLSGSAQQMSANTEEVSASMEEMAASASHAEEQVQDVSEAAAMQQQSAAHMLQQSEQLAKLSQQLHQAVNQFKL</sequence>
<dbReference type="GO" id="GO:0005886">
    <property type="term" value="C:plasma membrane"/>
    <property type="evidence" value="ECO:0007669"/>
    <property type="project" value="UniProtKB-SubCell"/>
</dbReference>
<protein>
    <recommendedName>
        <fullName evidence="16">Chemotaxis protein</fullName>
    </recommendedName>
</protein>
<dbReference type="STRING" id="33978.A6M13_15310"/>
<keyword evidence="15" id="KW-1185">Reference proteome</keyword>
<evidence type="ECO:0000313" key="14">
    <source>
        <dbReference type="EMBL" id="OCS84540.1"/>
    </source>
</evidence>
<dbReference type="InterPro" id="IPR003660">
    <property type="entry name" value="HAMP_dom"/>
</dbReference>
<keyword evidence="7 9" id="KW-0807">Transducer</keyword>
<feature type="domain" description="Methyl-accepting transducer" evidence="12">
    <location>
        <begin position="376"/>
        <end position="612"/>
    </location>
</feature>
<keyword evidence="4 11" id="KW-0812">Transmembrane</keyword>
<dbReference type="Pfam" id="PF00015">
    <property type="entry name" value="MCPsignal"/>
    <property type="match status" value="1"/>
</dbReference>
<dbReference type="SMART" id="SM00304">
    <property type="entry name" value="HAMP"/>
    <property type="match status" value="1"/>
</dbReference>
<keyword evidence="2" id="KW-1003">Cell membrane</keyword>
<evidence type="ECO:0000259" key="13">
    <source>
        <dbReference type="PROSITE" id="PS50885"/>
    </source>
</evidence>
<keyword evidence="3" id="KW-0145">Chemotaxis</keyword>
<dbReference type="PANTHER" id="PTHR32089:SF112">
    <property type="entry name" value="LYSOZYME-LIKE PROTEIN-RELATED"/>
    <property type="match status" value="1"/>
</dbReference>
<dbReference type="GO" id="GO:0006935">
    <property type="term" value="P:chemotaxis"/>
    <property type="evidence" value="ECO:0007669"/>
    <property type="project" value="UniProtKB-KW"/>
</dbReference>
<dbReference type="PROSITE" id="PS50885">
    <property type="entry name" value="HAMP"/>
    <property type="match status" value="1"/>
</dbReference>
<dbReference type="PANTHER" id="PTHR32089">
    <property type="entry name" value="METHYL-ACCEPTING CHEMOTAXIS PROTEIN MCPB"/>
    <property type="match status" value="1"/>
</dbReference>
<dbReference type="InterPro" id="IPR033479">
    <property type="entry name" value="dCache_1"/>
</dbReference>
<evidence type="ECO:0000256" key="2">
    <source>
        <dbReference type="ARBA" id="ARBA00022475"/>
    </source>
</evidence>
<comment type="subcellular location">
    <subcellularLocation>
        <location evidence="1">Cell membrane</location>
        <topology evidence="1">Multi-pass membrane protein</topology>
    </subcellularLocation>
</comment>
<dbReference type="CDD" id="cd12914">
    <property type="entry name" value="PDC1_DGC_like"/>
    <property type="match status" value="1"/>
</dbReference>
<evidence type="ECO:0000313" key="15">
    <source>
        <dbReference type="Proteomes" id="UP000093199"/>
    </source>
</evidence>
<feature type="transmembrane region" description="Helical" evidence="11">
    <location>
        <begin position="280"/>
        <end position="301"/>
    </location>
</feature>
<evidence type="ECO:0000256" key="7">
    <source>
        <dbReference type="ARBA" id="ARBA00023224"/>
    </source>
</evidence>
<evidence type="ECO:0000256" key="3">
    <source>
        <dbReference type="ARBA" id="ARBA00022500"/>
    </source>
</evidence>
<proteinExistence type="inferred from homology"/>
<dbReference type="Gene3D" id="6.10.340.10">
    <property type="match status" value="1"/>
</dbReference>
<feature type="compositionally biased region" description="Low complexity" evidence="10">
    <location>
        <begin position="602"/>
        <end position="616"/>
    </location>
</feature>
<comment type="caution">
    <text evidence="14">The sequence shown here is derived from an EMBL/GenBank/DDBJ whole genome shotgun (WGS) entry which is preliminary data.</text>
</comment>
<keyword evidence="5 11" id="KW-1133">Transmembrane helix</keyword>
<evidence type="ECO:0000256" key="1">
    <source>
        <dbReference type="ARBA" id="ARBA00004651"/>
    </source>
</evidence>
<dbReference type="Gene3D" id="1.10.287.950">
    <property type="entry name" value="Methyl-accepting chemotaxis protein"/>
    <property type="match status" value="1"/>
</dbReference>
<evidence type="ECO:0000256" key="5">
    <source>
        <dbReference type="ARBA" id="ARBA00022989"/>
    </source>
</evidence>
<name>A0A1C0YBL1_9BACL</name>
<dbReference type="CDD" id="cd12912">
    <property type="entry name" value="PDC2_MCP_like"/>
    <property type="match status" value="1"/>
</dbReference>
<dbReference type="GO" id="GO:0007165">
    <property type="term" value="P:signal transduction"/>
    <property type="evidence" value="ECO:0007669"/>
    <property type="project" value="UniProtKB-KW"/>
</dbReference>
<evidence type="ECO:0008006" key="16">
    <source>
        <dbReference type="Google" id="ProtNLM"/>
    </source>
</evidence>
<feature type="domain" description="HAMP" evidence="13">
    <location>
        <begin position="302"/>
        <end position="357"/>
    </location>
</feature>
<dbReference type="OrthoDB" id="9762005at2"/>
<organism evidence="14 15">
    <name type="scientific">Caryophanon tenue</name>
    <dbReference type="NCBI Taxonomy" id="33978"/>
    <lineage>
        <taxon>Bacteria</taxon>
        <taxon>Bacillati</taxon>
        <taxon>Bacillota</taxon>
        <taxon>Bacilli</taxon>
        <taxon>Bacillales</taxon>
        <taxon>Caryophanaceae</taxon>
        <taxon>Caryophanon</taxon>
    </lineage>
</organism>
<evidence type="ECO:0000256" key="9">
    <source>
        <dbReference type="PROSITE-ProRule" id="PRU00284"/>
    </source>
</evidence>
<dbReference type="Pfam" id="PF00672">
    <property type="entry name" value="HAMP"/>
    <property type="match status" value="1"/>
</dbReference>
<evidence type="ECO:0000256" key="10">
    <source>
        <dbReference type="SAM" id="MobiDB-lite"/>
    </source>
</evidence>
<feature type="region of interest" description="Disordered" evidence="10">
    <location>
        <begin position="600"/>
        <end position="621"/>
    </location>
</feature>
<dbReference type="SMART" id="SM00283">
    <property type="entry name" value="MA"/>
    <property type="match status" value="1"/>
</dbReference>
<gene>
    <name evidence="14" type="ORF">A6M13_15310</name>
</gene>
<dbReference type="SUPFAM" id="SSF58104">
    <property type="entry name" value="Methyl-accepting chemotaxis protein (MCP) signaling domain"/>
    <property type="match status" value="1"/>
</dbReference>
<dbReference type="CDD" id="cd06225">
    <property type="entry name" value="HAMP"/>
    <property type="match status" value="1"/>
</dbReference>
<dbReference type="EMBL" id="MASJ01000024">
    <property type="protein sequence ID" value="OCS84540.1"/>
    <property type="molecule type" value="Genomic_DNA"/>
</dbReference>
<accession>A0A1C0YBL1</accession>
<evidence type="ECO:0000259" key="12">
    <source>
        <dbReference type="PROSITE" id="PS50111"/>
    </source>
</evidence>
<dbReference type="Gene3D" id="3.30.450.20">
    <property type="entry name" value="PAS domain"/>
    <property type="match status" value="1"/>
</dbReference>
<dbReference type="InterPro" id="IPR004089">
    <property type="entry name" value="MCPsignal_dom"/>
</dbReference>
<keyword evidence="6 11" id="KW-0472">Membrane</keyword>
<dbReference type="CDD" id="cd11386">
    <property type="entry name" value="MCP_signal"/>
    <property type="match status" value="1"/>
</dbReference>
<evidence type="ECO:0000256" key="4">
    <source>
        <dbReference type="ARBA" id="ARBA00022692"/>
    </source>
</evidence>
<evidence type="ECO:0000256" key="11">
    <source>
        <dbReference type="SAM" id="Phobius"/>
    </source>
</evidence>
<dbReference type="PROSITE" id="PS50111">
    <property type="entry name" value="CHEMOTAXIS_TRANSDUC_2"/>
    <property type="match status" value="1"/>
</dbReference>
<reference evidence="14 15" key="1">
    <citation type="submission" date="2016-07" db="EMBL/GenBank/DDBJ databases">
        <title>Caryophanon tenue genome sequencing.</title>
        <authorList>
            <person name="Verma A."/>
            <person name="Pal Y."/>
            <person name="Krishnamurthi S."/>
        </authorList>
    </citation>
    <scope>NUCLEOTIDE SEQUENCE [LARGE SCALE GENOMIC DNA]</scope>
    <source>
        <strain evidence="14 15">DSM 14152</strain>
    </source>
</reference>
<dbReference type="AlphaFoldDB" id="A0A1C0YBL1"/>
<dbReference type="Proteomes" id="UP000093199">
    <property type="component" value="Unassembled WGS sequence"/>
</dbReference>
<dbReference type="Pfam" id="PF02743">
    <property type="entry name" value="dCache_1"/>
    <property type="match status" value="1"/>
</dbReference>